<name>A0A9J6QXK6_9FIRM</name>
<dbReference type="InterPro" id="IPR052169">
    <property type="entry name" value="CW_Biosynth-Accessory"/>
</dbReference>
<evidence type="ECO:0000313" key="3">
    <source>
        <dbReference type="EMBL" id="MCU7380230.1"/>
    </source>
</evidence>
<comment type="caution">
    <text evidence="3">The sequence shown here is derived from an EMBL/GenBank/DDBJ whole genome shotgun (WGS) entry which is preliminary data.</text>
</comment>
<comment type="similarity">
    <text evidence="1">Belongs to the CapA family.</text>
</comment>
<dbReference type="SUPFAM" id="SSF56300">
    <property type="entry name" value="Metallo-dependent phosphatases"/>
    <property type="match status" value="1"/>
</dbReference>
<dbReference type="AlphaFoldDB" id="A0A9J6QXK6"/>
<dbReference type="PANTHER" id="PTHR33393:SF11">
    <property type="entry name" value="POLYGLUTAMINE SYNTHESIS ACCESSORY PROTEIN RV0574C-RELATED"/>
    <property type="match status" value="1"/>
</dbReference>
<reference evidence="3" key="1">
    <citation type="submission" date="2022-09" db="EMBL/GenBank/DDBJ databases">
        <title>Culturomic study of gut microbiota in children with autism spectrum disorder.</title>
        <authorList>
            <person name="Efimov B.A."/>
            <person name="Chaplin A.V."/>
            <person name="Sokolova S.R."/>
            <person name="Pikina A.P."/>
            <person name="Korzhanova M."/>
            <person name="Belova V."/>
            <person name="Korostin D."/>
        </authorList>
    </citation>
    <scope>NUCLEOTIDE SEQUENCE</scope>
    <source>
        <strain evidence="3">ASD5510</strain>
    </source>
</reference>
<evidence type="ECO:0000256" key="1">
    <source>
        <dbReference type="ARBA" id="ARBA00005662"/>
    </source>
</evidence>
<dbReference type="RefSeq" id="WP_148398826.1">
    <property type="nucleotide sequence ID" value="NZ_JAOSHN010000008.1"/>
</dbReference>
<dbReference type="Proteomes" id="UP001065549">
    <property type="component" value="Unassembled WGS sequence"/>
</dbReference>
<dbReference type="PANTHER" id="PTHR33393">
    <property type="entry name" value="POLYGLUTAMINE SYNTHESIS ACCESSORY PROTEIN RV0574C-RELATED"/>
    <property type="match status" value="1"/>
</dbReference>
<dbReference type="SMART" id="SM00854">
    <property type="entry name" value="PGA_cap"/>
    <property type="match status" value="1"/>
</dbReference>
<proteinExistence type="inferred from homology"/>
<feature type="domain" description="Capsule synthesis protein CapA" evidence="2">
    <location>
        <begin position="5"/>
        <end position="258"/>
    </location>
</feature>
<gene>
    <name evidence="3" type="ORF">OBO34_18015</name>
</gene>
<sequence>MKPLTMLAGGDIILGEDSAAYFSGVAEALKNADIRLGQLEVMYGNDIAAYGDLHRELTNLEPLKDFFDVLTLSGNHMFDGGTESIAQTLGWLDQNQIPHTGGGMNQEEAERPVIMVKEGIRFGFLNFNCTGPKAAWAGPDKAGGAYVEILTQYDLGDVANPGGPPTSIKTSPEVTSFCSMIRQIEALRLRCDILTVYFHKGLVHKPAKLAEYEKLVSYAAIDAGADVVFASHAHLLRGVELYKGKAIYHGLNNFIAWVPSLRPDFKAQKGSKTADFDPEGWAHKRMEMFGFVPDGNYPTYPFHPQAVYTIAALCHIEEGKIVRNGFLPAIVGKDGITRIVSRKEGGQEVLAYMETITRQAGLNGVYQWAGDEIIVGEG</sequence>
<dbReference type="InterPro" id="IPR029052">
    <property type="entry name" value="Metallo-depent_PP-like"/>
</dbReference>
<dbReference type="EMBL" id="JAOSHN010000008">
    <property type="protein sequence ID" value="MCU7380230.1"/>
    <property type="molecule type" value="Genomic_DNA"/>
</dbReference>
<organism evidence="3 4">
    <name type="scientific">Hominibacterium faecale</name>
    <dbReference type="NCBI Taxonomy" id="2839743"/>
    <lineage>
        <taxon>Bacteria</taxon>
        <taxon>Bacillati</taxon>
        <taxon>Bacillota</taxon>
        <taxon>Clostridia</taxon>
        <taxon>Peptostreptococcales</taxon>
        <taxon>Anaerovoracaceae</taxon>
        <taxon>Hominibacterium</taxon>
    </lineage>
</organism>
<accession>A0A9J6QXK6</accession>
<dbReference type="Gene3D" id="3.60.21.10">
    <property type="match status" value="1"/>
</dbReference>
<dbReference type="Pfam" id="PF09587">
    <property type="entry name" value="PGA_cap"/>
    <property type="match status" value="1"/>
</dbReference>
<evidence type="ECO:0000313" key="4">
    <source>
        <dbReference type="Proteomes" id="UP001065549"/>
    </source>
</evidence>
<evidence type="ECO:0000259" key="2">
    <source>
        <dbReference type="SMART" id="SM00854"/>
    </source>
</evidence>
<protein>
    <submittedName>
        <fullName evidence="3">CapA family protein</fullName>
    </submittedName>
</protein>
<keyword evidence="4" id="KW-1185">Reference proteome</keyword>
<dbReference type="InterPro" id="IPR019079">
    <property type="entry name" value="Capsule_synth_CapA"/>
</dbReference>